<feature type="compositionally biased region" description="Basic and acidic residues" evidence="1">
    <location>
        <begin position="115"/>
        <end position="127"/>
    </location>
</feature>
<organism evidence="3 4">
    <name type="scientific">Rhodosorus marinus</name>
    <dbReference type="NCBI Taxonomy" id="101924"/>
    <lineage>
        <taxon>Eukaryota</taxon>
        <taxon>Rhodophyta</taxon>
        <taxon>Stylonematophyceae</taxon>
        <taxon>Stylonematales</taxon>
        <taxon>Stylonemataceae</taxon>
        <taxon>Rhodosorus</taxon>
    </lineage>
</organism>
<evidence type="ECO:0000313" key="3">
    <source>
        <dbReference type="EMBL" id="KAJ8904216.1"/>
    </source>
</evidence>
<keyword evidence="4" id="KW-1185">Reference proteome</keyword>
<evidence type="ECO:0000259" key="2">
    <source>
        <dbReference type="PROSITE" id="PS50003"/>
    </source>
</evidence>
<dbReference type="PROSITE" id="PS50003">
    <property type="entry name" value="PH_DOMAIN"/>
    <property type="match status" value="1"/>
</dbReference>
<dbReference type="SMART" id="SM00233">
    <property type="entry name" value="PH"/>
    <property type="match status" value="1"/>
</dbReference>
<name>A0AAV8URX0_9RHOD</name>
<accession>A0AAV8URX0</accession>
<proteinExistence type="predicted"/>
<dbReference type="AlphaFoldDB" id="A0AAV8URX0"/>
<feature type="region of interest" description="Disordered" evidence="1">
    <location>
        <begin position="109"/>
        <end position="172"/>
    </location>
</feature>
<evidence type="ECO:0000313" key="4">
    <source>
        <dbReference type="Proteomes" id="UP001157974"/>
    </source>
</evidence>
<dbReference type="Gene3D" id="2.30.29.30">
    <property type="entry name" value="Pleckstrin-homology domain (PH domain)/Phosphotyrosine-binding domain (PTB)"/>
    <property type="match status" value="1"/>
</dbReference>
<dbReference type="InterPro" id="IPR011993">
    <property type="entry name" value="PH-like_dom_sf"/>
</dbReference>
<reference evidence="3 4" key="1">
    <citation type="journal article" date="2023" name="Nat. Commun.">
        <title>Origin of minicircular mitochondrial genomes in red algae.</title>
        <authorList>
            <person name="Lee Y."/>
            <person name="Cho C.H."/>
            <person name="Lee Y.M."/>
            <person name="Park S.I."/>
            <person name="Yang J.H."/>
            <person name="West J.A."/>
            <person name="Bhattacharya D."/>
            <person name="Yoon H.S."/>
        </authorList>
    </citation>
    <scope>NUCLEOTIDE SEQUENCE [LARGE SCALE GENOMIC DNA]</scope>
    <source>
        <strain evidence="3 4">CCMP1338</strain>
        <tissue evidence="3">Whole cell</tissue>
    </source>
</reference>
<dbReference type="Proteomes" id="UP001157974">
    <property type="component" value="Unassembled WGS sequence"/>
</dbReference>
<evidence type="ECO:0000256" key="1">
    <source>
        <dbReference type="SAM" id="MobiDB-lite"/>
    </source>
</evidence>
<dbReference type="InterPro" id="IPR001849">
    <property type="entry name" value="PH_domain"/>
</dbReference>
<dbReference type="SUPFAM" id="SSF50729">
    <property type="entry name" value="PH domain-like"/>
    <property type="match status" value="1"/>
</dbReference>
<feature type="domain" description="PH" evidence="2">
    <location>
        <begin position="5"/>
        <end position="96"/>
    </location>
</feature>
<protein>
    <recommendedName>
        <fullName evidence="2">PH domain-containing protein</fullName>
    </recommendedName>
</protein>
<sequence length="172" mass="19079">MTTDLHLTKGWVTVKSLAGKERRWMVLRNVMLSCFDSDDSLQSTCLWSICIENGKVNAYTTTHTFKIVVMPKVTRFTVGSAKEFNEWTDALKAVPTKIREISRGVSSIDSSVLQDVHEPEKQNDPTHSEIQNEASQSHDSTSGRPPGHQRKKSLGGLISHIRLPSSSGDPST</sequence>
<dbReference type="EMBL" id="JAMWBK010000006">
    <property type="protein sequence ID" value="KAJ8904216.1"/>
    <property type="molecule type" value="Genomic_DNA"/>
</dbReference>
<comment type="caution">
    <text evidence="3">The sequence shown here is derived from an EMBL/GenBank/DDBJ whole genome shotgun (WGS) entry which is preliminary data.</text>
</comment>
<gene>
    <name evidence="3" type="ORF">NDN08_000741</name>
</gene>
<feature type="compositionally biased region" description="Polar residues" evidence="1">
    <location>
        <begin position="128"/>
        <end position="143"/>
    </location>
</feature>